<dbReference type="Ensembl" id="ENSBIXT00005001811.1">
    <property type="protein sequence ID" value="ENSBIXP00005007710.1"/>
    <property type="gene ID" value="ENSBIXG00005001446.1"/>
</dbReference>
<evidence type="ECO:0000313" key="16">
    <source>
        <dbReference type="Ensembl" id="ENSBIXP00005007710.1"/>
    </source>
</evidence>
<evidence type="ECO:0000256" key="13">
    <source>
        <dbReference type="ARBA" id="ARBA00023273"/>
    </source>
</evidence>
<evidence type="ECO:0000256" key="11">
    <source>
        <dbReference type="ARBA" id="ARBA00022842"/>
    </source>
</evidence>
<name>A0A4W2FQJ0_BOBOX</name>
<dbReference type="Ensembl" id="ENSBIXT00000002164.1">
    <property type="protein sequence ID" value="ENSBIXP00000031084.1"/>
    <property type="gene ID" value="ENSBIXG00000013248.1"/>
</dbReference>
<dbReference type="AlphaFoldDB" id="A0A4W2FQJ0"/>
<dbReference type="Proteomes" id="UP000314981">
    <property type="component" value="Chromosome 21"/>
</dbReference>
<keyword evidence="13" id="KW-0966">Cell projection</keyword>
<keyword evidence="8" id="KW-0479">Metal-binding</keyword>
<feature type="domain" description="EF-hand" evidence="15">
    <location>
        <begin position="253"/>
        <end position="288"/>
    </location>
</feature>
<dbReference type="SMART" id="SM00054">
    <property type="entry name" value="EFh"/>
    <property type="match status" value="3"/>
</dbReference>
<evidence type="ECO:0000256" key="14">
    <source>
        <dbReference type="ARBA" id="ARBA00044988"/>
    </source>
</evidence>
<evidence type="ECO:0000256" key="7">
    <source>
        <dbReference type="ARBA" id="ARBA00022490"/>
    </source>
</evidence>
<dbReference type="Gene3D" id="1.10.238.10">
    <property type="entry name" value="EF-hand"/>
    <property type="match status" value="2"/>
</dbReference>
<evidence type="ECO:0000256" key="6">
    <source>
        <dbReference type="ARBA" id="ARBA00022475"/>
    </source>
</evidence>
<dbReference type="CDD" id="cd00051">
    <property type="entry name" value="EFh"/>
    <property type="match status" value="1"/>
</dbReference>
<dbReference type="PANTHER" id="PTHR45791">
    <property type="entry name" value="CALCIUM AND INTEGRIN BINDING FAMILY MEMBER 2"/>
    <property type="match status" value="1"/>
</dbReference>
<gene>
    <name evidence="16" type="primary">CIB2</name>
</gene>
<dbReference type="GO" id="GO:0032420">
    <property type="term" value="C:stereocilium"/>
    <property type="evidence" value="ECO:0007669"/>
    <property type="project" value="UniProtKB-SubCell"/>
</dbReference>
<sequence>MLALQLGSAMPCRSSLLFGLLSVSQPLPSPAGYPPAPQINGIHLGTLHRLPHPNALPHVCLPAPHAGHSAPWLRSEVSGGGWWPHETAPLNGPGQQGWWLCLCGSERGRKEPKAHTADCMRVFLPQDCTFFNKKDILKLHARFYELAPNLVPMDYRKSPIVHVPMSLIIQMPELRENPFKERIVEAFSEDGEGNLTFNDFVDMFSVLCESAPRELKASYAFKIYDFNTDNFICKEDLQLTLARLTKSELDEDEVVLVCDKVIEEADLDGDGKLGFADFEDMIAKAPDFLSTFHIRI</sequence>
<dbReference type="PROSITE" id="PS00018">
    <property type="entry name" value="EF_HAND_1"/>
    <property type="match status" value="2"/>
</dbReference>
<dbReference type="SUPFAM" id="SSF47473">
    <property type="entry name" value="EF-hand"/>
    <property type="match status" value="1"/>
</dbReference>
<evidence type="ECO:0000313" key="18">
    <source>
        <dbReference type="Proteomes" id="UP000429181"/>
    </source>
</evidence>
<dbReference type="GO" id="GO:0001917">
    <property type="term" value="C:photoreceptor inner segment"/>
    <property type="evidence" value="ECO:0007669"/>
    <property type="project" value="UniProtKB-SubCell"/>
</dbReference>
<dbReference type="Pfam" id="PF13499">
    <property type="entry name" value="EF-hand_7"/>
    <property type="match status" value="1"/>
</dbReference>
<evidence type="ECO:0000256" key="10">
    <source>
        <dbReference type="ARBA" id="ARBA00022837"/>
    </source>
</evidence>
<dbReference type="GeneTree" id="ENSGT00940000157327"/>
<keyword evidence="6" id="KW-1003">Cell membrane</keyword>
<feature type="domain" description="EF-hand" evidence="15">
    <location>
        <begin position="175"/>
        <end position="210"/>
    </location>
</feature>
<keyword evidence="9" id="KW-0677">Repeat</keyword>
<evidence type="ECO:0000256" key="1">
    <source>
        <dbReference type="ARBA" id="ARBA00004135"/>
    </source>
</evidence>
<protein>
    <recommendedName>
        <fullName evidence="14">Calcium and integrin-binding family member 2</fullName>
    </recommendedName>
</protein>
<dbReference type="InterPro" id="IPR018247">
    <property type="entry name" value="EF_Hand_1_Ca_BS"/>
</dbReference>
<dbReference type="PROSITE" id="PS50222">
    <property type="entry name" value="EF_HAND_2"/>
    <property type="match status" value="3"/>
</dbReference>
<evidence type="ECO:0000256" key="3">
    <source>
        <dbReference type="ARBA" id="ARBA00004496"/>
    </source>
</evidence>
<dbReference type="PANTHER" id="PTHR45791:SF5">
    <property type="entry name" value="CALCIUM AND INTEGRIN-BINDING FAMILY MEMBER 2"/>
    <property type="match status" value="1"/>
</dbReference>
<keyword evidence="11" id="KW-0460">Magnesium</keyword>
<keyword evidence="10" id="KW-0106">Calcium</keyword>
<evidence type="ECO:0000313" key="17">
    <source>
        <dbReference type="Proteomes" id="UP000314981"/>
    </source>
</evidence>
<evidence type="ECO:0000256" key="4">
    <source>
        <dbReference type="ARBA" id="ARBA00004504"/>
    </source>
</evidence>
<dbReference type="STRING" id="30522.A0A4W2FQJ0"/>
<dbReference type="GO" id="GO:0001750">
    <property type="term" value="C:photoreceptor outer segment"/>
    <property type="evidence" value="ECO:0007669"/>
    <property type="project" value="UniProtKB-SubCell"/>
</dbReference>
<reference evidence="16" key="2">
    <citation type="submission" date="2025-05" db="UniProtKB">
        <authorList>
            <consortium name="Ensembl"/>
        </authorList>
    </citation>
    <scope>IDENTIFICATION</scope>
</reference>
<organism evidence="16 18">
    <name type="scientific">Bos indicus x Bos taurus</name>
    <name type="common">Hybrid cattle</name>
    <dbReference type="NCBI Taxonomy" id="30522"/>
    <lineage>
        <taxon>Eukaryota</taxon>
        <taxon>Metazoa</taxon>
        <taxon>Chordata</taxon>
        <taxon>Craniata</taxon>
        <taxon>Vertebrata</taxon>
        <taxon>Euteleostomi</taxon>
        <taxon>Mammalia</taxon>
        <taxon>Eutheria</taxon>
        <taxon>Laurasiatheria</taxon>
        <taxon>Artiodactyla</taxon>
        <taxon>Ruminantia</taxon>
        <taxon>Pecora</taxon>
        <taxon>Bovidae</taxon>
        <taxon>Bovinae</taxon>
        <taxon>Bos</taxon>
    </lineage>
</organism>
<evidence type="ECO:0000256" key="2">
    <source>
        <dbReference type="ARBA" id="ARBA00004437"/>
    </source>
</evidence>
<comment type="subcellular location">
    <subcellularLocation>
        <location evidence="1">Cell membrane</location>
        <location evidence="1">Sarcolemma</location>
    </subcellularLocation>
    <subcellularLocation>
        <location evidence="4">Cell projection</location>
        <location evidence="4">Cilium</location>
        <location evidence="4">Photoreceptor outer segment</location>
    </subcellularLocation>
    <subcellularLocation>
        <location evidence="5">Cell projection</location>
        <location evidence="5">Stereocilium</location>
    </subcellularLocation>
    <subcellularLocation>
        <location evidence="3">Cytoplasm</location>
    </subcellularLocation>
    <subcellularLocation>
        <location evidence="2">Photoreceptor inner segment</location>
    </subcellularLocation>
</comment>
<evidence type="ECO:0000256" key="9">
    <source>
        <dbReference type="ARBA" id="ARBA00022737"/>
    </source>
</evidence>
<dbReference type="FunFam" id="1.10.238.10:FF:000035">
    <property type="entry name" value="Calcium and integrin-binding family member 2"/>
    <property type="match status" value="1"/>
</dbReference>
<keyword evidence="12" id="KW-0472">Membrane</keyword>
<keyword evidence="7" id="KW-0963">Cytoplasm</keyword>
<accession>A0A4W2FQJ0</accession>
<evidence type="ECO:0000256" key="8">
    <source>
        <dbReference type="ARBA" id="ARBA00022723"/>
    </source>
</evidence>
<dbReference type="InterPro" id="IPR002048">
    <property type="entry name" value="EF_hand_dom"/>
</dbReference>
<reference evidence="17 18" key="1">
    <citation type="submission" date="2018-11" db="EMBL/GenBank/DDBJ databases">
        <title>Haplotype-resolved cattle genomes.</title>
        <authorList>
            <person name="Low W.Y."/>
            <person name="Tearle R."/>
            <person name="Bickhart D.M."/>
            <person name="Rosen B.D."/>
            <person name="Koren S."/>
            <person name="Rhie A."/>
            <person name="Hiendleder S."/>
            <person name="Phillippy A.M."/>
            <person name="Smith T.P.L."/>
            <person name="Williams J.L."/>
        </authorList>
    </citation>
    <scope>NUCLEOTIDE SEQUENCE [LARGE SCALE GENOMIC DNA]</scope>
</reference>
<dbReference type="Proteomes" id="UP000429181">
    <property type="component" value="Chromosome 21"/>
</dbReference>
<dbReference type="GO" id="GO:0000287">
    <property type="term" value="F:magnesium ion binding"/>
    <property type="evidence" value="ECO:0007669"/>
    <property type="project" value="TreeGrafter"/>
</dbReference>
<keyword evidence="17" id="KW-1185">Reference proteome</keyword>
<evidence type="ECO:0000259" key="15">
    <source>
        <dbReference type="PROSITE" id="PS50222"/>
    </source>
</evidence>
<dbReference type="GO" id="GO:0042383">
    <property type="term" value="C:sarcolemma"/>
    <property type="evidence" value="ECO:0007669"/>
    <property type="project" value="UniProtKB-SubCell"/>
</dbReference>
<dbReference type="InterPro" id="IPR011992">
    <property type="entry name" value="EF-hand-dom_pair"/>
</dbReference>
<feature type="domain" description="EF-hand" evidence="15">
    <location>
        <begin position="212"/>
        <end position="247"/>
    </location>
</feature>
<dbReference type="GO" id="GO:0005509">
    <property type="term" value="F:calcium ion binding"/>
    <property type="evidence" value="ECO:0007669"/>
    <property type="project" value="InterPro"/>
</dbReference>
<evidence type="ECO:0000256" key="5">
    <source>
        <dbReference type="ARBA" id="ARBA00004645"/>
    </source>
</evidence>
<dbReference type="GO" id="GO:0055074">
    <property type="term" value="P:calcium ion homeostasis"/>
    <property type="evidence" value="ECO:0007669"/>
    <property type="project" value="TreeGrafter"/>
</dbReference>
<evidence type="ECO:0000256" key="12">
    <source>
        <dbReference type="ARBA" id="ARBA00023136"/>
    </source>
</evidence>
<proteinExistence type="predicted"/>
<dbReference type="GO" id="GO:0005737">
    <property type="term" value="C:cytoplasm"/>
    <property type="evidence" value="ECO:0007669"/>
    <property type="project" value="UniProtKB-SubCell"/>
</dbReference>
<dbReference type="InterPro" id="IPR051433">
    <property type="entry name" value="CIBP"/>
</dbReference>